<evidence type="ECO:0000313" key="3">
    <source>
        <dbReference type="Proteomes" id="UP000321514"/>
    </source>
</evidence>
<dbReference type="AlphaFoldDB" id="A0A511TC26"/>
<dbReference type="EMBL" id="BJXR01000043">
    <property type="protein sequence ID" value="GEN10992.1"/>
    <property type="molecule type" value="Genomic_DNA"/>
</dbReference>
<evidence type="ECO:0000313" key="2">
    <source>
        <dbReference type="EMBL" id="GEN10992.1"/>
    </source>
</evidence>
<feature type="region of interest" description="Disordered" evidence="1">
    <location>
        <begin position="1"/>
        <end position="52"/>
    </location>
</feature>
<comment type="caution">
    <text evidence="2">The sequence shown here is derived from an EMBL/GenBank/DDBJ whole genome shotgun (WGS) entry which is preliminary data.</text>
</comment>
<evidence type="ECO:0000256" key="1">
    <source>
        <dbReference type="SAM" id="MobiDB-lite"/>
    </source>
</evidence>
<name>A0A511TC26_MYXFU</name>
<dbReference type="Proteomes" id="UP000321514">
    <property type="component" value="Unassembled WGS sequence"/>
</dbReference>
<organism evidence="2 3">
    <name type="scientific">Myxococcus fulvus</name>
    <dbReference type="NCBI Taxonomy" id="33"/>
    <lineage>
        <taxon>Bacteria</taxon>
        <taxon>Pseudomonadati</taxon>
        <taxon>Myxococcota</taxon>
        <taxon>Myxococcia</taxon>
        <taxon>Myxococcales</taxon>
        <taxon>Cystobacterineae</taxon>
        <taxon>Myxococcaceae</taxon>
        <taxon>Myxococcus</taxon>
    </lineage>
</organism>
<sequence length="73" mass="7885">MVAREPVDSDDEQHAHDGPSQHQAAHHGSYVRTKARSLPAMPMQPRDEPCAQPPTVAVASVFAVNRDRDAATA</sequence>
<reference evidence="2 3" key="1">
    <citation type="submission" date="2019-07" db="EMBL/GenBank/DDBJ databases">
        <title>Whole genome shotgun sequence of Myxococcus fulvus NBRC 100333.</title>
        <authorList>
            <person name="Hosoyama A."/>
            <person name="Uohara A."/>
            <person name="Ohji S."/>
            <person name="Ichikawa N."/>
        </authorList>
    </citation>
    <scope>NUCLEOTIDE SEQUENCE [LARGE SCALE GENOMIC DNA]</scope>
    <source>
        <strain evidence="2 3">NBRC 100333</strain>
    </source>
</reference>
<protein>
    <submittedName>
        <fullName evidence="2">Uncharacterized protein</fullName>
    </submittedName>
</protein>
<gene>
    <name evidence="2" type="ORF">MFU01_60290</name>
</gene>
<proteinExistence type="predicted"/>
<accession>A0A511TC26</accession>